<reference evidence="2" key="1">
    <citation type="journal article" date="2019" name="Int. J. Syst. Evol. Microbiol.">
        <title>The Global Catalogue of Microorganisms (GCM) 10K type strain sequencing project: providing services to taxonomists for standard genome sequencing and annotation.</title>
        <authorList>
            <consortium name="The Broad Institute Genomics Platform"/>
            <consortium name="The Broad Institute Genome Sequencing Center for Infectious Disease"/>
            <person name="Wu L."/>
            <person name="Ma J."/>
        </authorList>
    </citation>
    <scope>NUCLEOTIDE SEQUENCE [LARGE SCALE GENOMIC DNA]</scope>
    <source>
        <strain evidence="2">CCUG 2113</strain>
    </source>
</reference>
<gene>
    <name evidence="1" type="ORF">ACFOW3_18645</name>
</gene>
<dbReference type="Proteomes" id="UP001595693">
    <property type="component" value="Unassembled WGS sequence"/>
</dbReference>
<evidence type="ECO:0008006" key="3">
    <source>
        <dbReference type="Google" id="ProtNLM"/>
    </source>
</evidence>
<evidence type="ECO:0000313" key="2">
    <source>
        <dbReference type="Proteomes" id="UP001595693"/>
    </source>
</evidence>
<dbReference type="Gene3D" id="3.90.1140.10">
    <property type="entry name" value="Cyclic phosphodiesterase"/>
    <property type="match status" value="1"/>
</dbReference>
<dbReference type="InterPro" id="IPR009097">
    <property type="entry name" value="Cyclic_Pdiesterase"/>
</dbReference>
<dbReference type="SUPFAM" id="SSF55144">
    <property type="entry name" value="LigT-like"/>
    <property type="match status" value="1"/>
</dbReference>
<dbReference type="EMBL" id="JBHSAJ010000056">
    <property type="protein sequence ID" value="MFC3936643.1"/>
    <property type="molecule type" value="Genomic_DNA"/>
</dbReference>
<dbReference type="RefSeq" id="WP_082437411.1">
    <property type="nucleotide sequence ID" value="NZ_JAMXAX010000010.1"/>
</dbReference>
<evidence type="ECO:0000313" key="1">
    <source>
        <dbReference type="EMBL" id="MFC3936643.1"/>
    </source>
</evidence>
<sequence>MKGPRLIFVAKPPPEVAAAMWKTVARNGLDSSTLSPQDNWHQTLSDRYGDTPEVRQKMLRAGARVRAQACTLVLNRIRDGVHKGQGKNTIHWSFRARGRPHCFDALLVAVRQALYEEGLATETGHTPHSTISYWAPTRLGPTRMDPIAWTLDELLLVVGGNGKTYSYETIGSWPLQPAPPDPTNTQLRLF</sequence>
<protein>
    <recommendedName>
        <fullName evidence="3">2'-5' RNA ligase family protein</fullName>
    </recommendedName>
</protein>
<accession>A0ABV8DEB8</accession>
<organism evidence="1 2">
    <name type="scientific">Acidovorax facilis</name>
    <dbReference type="NCBI Taxonomy" id="12917"/>
    <lineage>
        <taxon>Bacteria</taxon>
        <taxon>Pseudomonadati</taxon>
        <taxon>Pseudomonadota</taxon>
        <taxon>Betaproteobacteria</taxon>
        <taxon>Burkholderiales</taxon>
        <taxon>Comamonadaceae</taxon>
        <taxon>Acidovorax</taxon>
    </lineage>
</organism>
<keyword evidence="2" id="KW-1185">Reference proteome</keyword>
<comment type="caution">
    <text evidence="1">The sequence shown here is derived from an EMBL/GenBank/DDBJ whole genome shotgun (WGS) entry which is preliminary data.</text>
</comment>
<proteinExistence type="predicted"/>
<name>A0ABV8DEB8_9BURK</name>